<feature type="region of interest" description="Disordered" evidence="1">
    <location>
        <begin position="1"/>
        <end position="88"/>
    </location>
</feature>
<reference evidence="2 3" key="1">
    <citation type="submission" date="2023-05" db="EMBL/GenBank/DDBJ databases">
        <title>Streptantibioticus silvisoli sp. nov., acidotolerant actinomycetes 1 from pine litter.</title>
        <authorList>
            <person name="Swiecimska M."/>
            <person name="Golinska P."/>
            <person name="Sangal V."/>
            <person name="Wachnowicz B."/>
            <person name="Goodfellow M."/>
        </authorList>
    </citation>
    <scope>NUCLEOTIDE SEQUENCE [LARGE SCALE GENOMIC DNA]</scope>
    <source>
        <strain evidence="2 3">DSM 42109</strain>
    </source>
</reference>
<name>A0ABT6ZXJ1_9ACTN</name>
<dbReference type="EMBL" id="JANCPR020000016">
    <property type="protein sequence ID" value="MDJ1133789.1"/>
    <property type="molecule type" value="Genomic_DNA"/>
</dbReference>
<feature type="compositionally biased region" description="Basic and acidic residues" evidence="1">
    <location>
        <begin position="43"/>
        <end position="56"/>
    </location>
</feature>
<proteinExistence type="predicted"/>
<accession>A0ABT6ZXJ1</accession>
<organism evidence="2 3">
    <name type="scientific">Streptomyces iconiensis</name>
    <dbReference type="NCBI Taxonomy" id="1384038"/>
    <lineage>
        <taxon>Bacteria</taxon>
        <taxon>Bacillati</taxon>
        <taxon>Actinomycetota</taxon>
        <taxon>Actinomycetes</taxon>
        <taxon>Kitasatosporales</taxon>
        <taxon>Streptomycetaceae</taxon>
        <taxon>Streptomyces</taxon>
    </lineage>
</organism>
<feature type="compositionally biased region" description="Acidic residues" evidence="1">
    <location>
        <begin position="57"/>
        <end position="71"/>
    </location>
</feature>
<sequence>MVLVLSGAHLRTPHLRAAGQRPVQRGGDGETDQPGEVGAAEVGDERPGVDAGGDERYLDEDADAVAEESDGVEAAVAAPSEAKRSASS</sequence>
<evidence type="ECO:0000313" key="3">
    <source>
        <dbReference type="Proteomes" id="UP001214441"/>
    </source>
</evidence>
<comment type="caution">
    <text evidence="2">The sequence shown here is derived from an EMBL/GenBank/DDBJ whole genome shotgun (WGS) entry which is preliminary data.</text>
</comment>
<gene>
    <name evidence="2" type="ORF">NMN56_017810</name>
</gene>
<keyword evidence="3" id="KW-1185">Reference proteome</keyword>
<evidence type="ECO:0000313" key="2">
    <source>
        <dbReference type="EMBL" id="MDJ1133789.1"/>
    </source>
</evidence>
<evidence type="ECO:0000256" key="1">
    <source>
        <dbReference type="SAM" id="MobiDB-lite"/>
    </source>
</evidence>
<dbReference type="Proteomes" id="UP001214441">
    <property type="component" value="Unassembled WGS sequence"/>
</dbReference>
<protein>
    <submittedName>
        <fullName evidence="2">Uncharacterized protein</fullName>
    </submittedName>
</protein>
<dbReference type="RefSeq" id="WP_274040455.1">
    <property type="nucleotide sequence ID" value="NZ_JANCPR020000016.1"/>
</dbReference>